<dbReference type="InterPro" id="IPR011051">
    <property type="entry name" value="RmlC_Cupin_sf"/>
</dbReference>
<keyword evidence="2" id="KW-0413">Isomerase</keyword>
<dbReference type="RefSeq" id="WP_340235981.1">
    <property type="nucleotide sequence ID" value="NZ_JBBEWC010000005.1"/>
</dbReference>
<name>A0ABW5J9H4_9BACT</name>
<keyword evidence="3" id="KW-1185">Reference proteome</keyword>
<evidence type="ECO:0000313" key="2">
    <source>
        <dbReference type="EMBL" id="MFD2521703.1"/>
    </source>
</evidence>
<comment type="caution">
    <text evidence="2">The sequence shown here is derived from an EMBL/GenBank/DDBJ whole genome shotgun (WGS) entry which is preliminary data.</text>
</comment>
<dbReference type="EMBL" id="JBHULC010000011">
    <property type="protein sequence ID" value="MFD2521703.1"/>
    <property type="molecule type" value="Genomic_DNA"/>
</dbReference>
<proteinExistence type="predicted"/>
<reference evidence="3" key="1">
    <citation type="journal article" date="2019" name="Int. J. Syst. Evol. Microbiol.">
        <title>The Global Catalogue of Microorganisms (GCM) 10K type strain sequencing project: providing services to taxonomists for standard genome sequencing and annotation.</title>
        <authorList>
            <consortium name="The Broad Institute Genomics Platform"/>
            <consortium name="The Broad Institute Genome Sequencing Center for Infectious Disease"/>
            <person name="Wu L."/>
            <person name="Ma J."/>
        </authorList>
    </citation>
    <scope>NUCLEOTIDE SEQUENCE [LARGE SCALE GENOMIC DNA]</scope>
    <source>
        <strain evidence="3">KCTC 52344</strain>
    </source>
</reference>
<protein>
    <submittedName>
        <fullName evidence="2">Phosphoheptose isomerase</fullName>
    </submittedName>
</protein>
<evidence type="ECO:0000259" key="1">
    <source>
        <dbReference type="Pfam" id="PF01050"/>
    </source>
</evidence>
<dbReference type="SUPFAM" id="SSF51182">
    <property type="entry name" value="RmlC-like cupins"/>
    <property type="match status" value="1"/>
</dbReference>
<dbReference type="Pfam" id="PF01050">
    <property type="entry name" value="MannoseP_isomer"/>
    <property type="match status" value="1"/>
</dbReference>
<sequence length="169" mass="19283">MNFSADTEKNVVFEEVEQVITDLGFNIANHDQSRPWGGFFVLDESQASKFIETYFPHLSINDFGVGQKLSPKILVVAPNKRLSWQYHFRRAEIWKVVGGIAGVVTSETDEENEVQTLTLGTIINLKQGERHRLIGLDQWGIIAEIWQHTDPENPSNEDDIVRVQDDFGR</sequence>
<evidence type="ECO:0000313" key="3">
    <source>
        <dbReference type="Proteomes" id="UP001597510"/>
    </source>
</evidence>
<accession>A0ABW5J9H4</accession>
<dbReference type="Proteomes" id="UP001597510">
    <property type="component" value="Unassembled WGS sequence"/>
</dbReference>
<organism evidence="2 3">
    <name type="scientific">Emticicia soli</name>
    <dbReference type="NCBI Taxonomy" id="2027878"/>
    <lineage>
        <taxon>Bacteria</taxon>
        <taxon>Pseudomonadati</taxon>
        <taxon>Bacteroidota</taxon>
        <taxon>Cytophagia</taxon>
        <taxon>Cytophagales</taxon>
        <taxon>Leadbetterellaceae</taxon>
        <taxon>Emticicia</taxon>
    </lineage>
</organism>
<dbReference type="GO" id="GO:0016853">
    <property type="term" value="F:isomerase activity"/>
    <property type="evidence" value="ECO:0007669"/>
    <property type="project" value="UniProtKB-KW"/>
</dbReference>
<feature type="domain" description="Mannose-6-phosphate isomerase type II C-terminal" evidence="1">
    <location>
        <begin position="46"/>
        <end position="165"/>
    </location>
</feature>
<gene>
    <name evidence="2" type="ORF">ACFSR2_12475</name>
</gene>
<dbReference type="InterPro" id="IPR001538">
    <property type="entry name" value="Man6P_isomerase-2_C"/>
</dbReference>